<evidence type="ECO:0000256" key="3">
    <source>
        <dbReference type="ARBA" id="ARBA00022553"/>
    </source>
</evidence>
<evidence type="ECO:0000256" key="1">
    <source>
        <dbReference type="ARBA" id="ARBA00000085"/>
    </source>
</evidence>
<evidence type="ECO:0000256" key="7">
    <source>
        <dbReference type="ARBA" id="ARBA00022840"/>
    </source>
</evidence>
<dbReference type="GO" id="GO:0005524">
    <property type="term" value="F:ATP binding"/>
    <property type="evidence" value="ECO:0007669"/>
    <property type="project" value="UniProtKB-KW"/>
</dbReference>
<evidence type="ECO:0000256" key="10">
    <source>
        <dbReference type="SAM" id="Phobius"/>
    </source>
</evidence>
<gene>
    <name evidence="13" type="ORF">WJU16_02105</name>
</gene>
<dbReference type="Gene3D" id="3.30.565.10">
    <property type="entry name" value="Histidine kinase-like ATPase, C-terminal domain"/>
    <property type="match status" value="1"/>
</dbReference>
<evidence type="ECO:0000256" key="4">
    <source>
        <dbReference type="ARBA" id="ARBA00022679"/>
    </source>
</evidence>
<keyword evidence="11" id="KW-0732">Signal</keyword>
<organism evidence="13 14">
    <name type="scientific">Chitinophaga pollutisoli</name>
    <dbReference type="NCBI Taxonomy" id="3133966"/>
    <lineage>
        <taxon>Bacteria</taxon>
        <taxon>Pseudomonadati</taxon>
        <taxon>Bacteroidota</taxon>
        <taxon>Chitinophagia</taxon>
        <taxon>Chitinophagales</taxon>
        <taxon>Chitinophagaceae</taxon>
        <taxon>Chitinophaga</taxon>
    </lineage>
</organism>
<keyword evidence="10" id="KW-0472">Membrane</keyword>
<evidence type="ECO:0000256" key="11">
    <source>
        <dbReference type="SAM" id="SignalP"/>
    </source>
</evidence>
<dbReference type="Gene3D" id="1.25.40.10">
    <property type="entry name" value="Tetratricopeptide repeat domain"/>
    <property type="match status" value="2"/>
</dbReference>
<dbReference type="SUPFAM" id="SSF48452">
    <property type="entry name" value="TPR-like"/>
    <property type="match status" value="2"/>
</dbReference>
<keyword evidence="7 13" id="KW-0067">ATP-binding</keyword>
<keyword evidence="6" id="KW-0418">Kinase</keyword>
<dbReference type="Pfam" id="PF07730">
    <property type="entry name" value="HisKA_3"/>
    <property type="match status" value="1"/>
</dbReference>
<dbReference type="SUPFAM" id="SSF55874">
    <property type="entry name" value="ATPase domain of HSP90 chaperone/DNA topoisomerase II/histidine kinase"/>
    <property type="match status" value="1"/>
</dbReference>
<dbReference type="Proteomes" id="UP001485459">
    <property type="component" value="Chromosome"/>
</dbReference>
<keyword evidence="5" id="KW-0547">Nucleotide-binding</keyword>
<dbReference type="Gene3D" id="1.20.5.1930">
    <property type="match status" value="1"/>
</dbReference>
<name>A0ABZ2YQT6_9BACT</name>
<keyword evidence="3" id="KW-0597">Phosphoprotein</keyword>
<evidence type="ECO:0000313" key="14">
    <source>
        <dbReference type="Proteomes" id="UP001485459"/>
    </source>
</evidence>
<evidence type="ECO:0000256" key="2">
    <source>
        <dbReference type="ARBA" id="ARBA00012438"/>
    </source>
</evidence>
<keyword evidence="9" id="KW-0175">Coiled coil</keyword>
<keyword evidence="10" id="KW-0812">Transmembrane</keyword>
<keyword evidence="8" id="KW-0902">Two-component regulatory system</keyword>
<evidence type="ECO:0000313" key="13">
    <source>
        <dbReference type="EMBL" id="WZN41828.1"/>
    </source>
</evidence>
<evidence type="ECO:0000256" key="9">
    <source>
        <dbReference type="SAM" id="Coils"/>
    </source>
</evidence>
<dbReference type="PANTHER" id="PTHR24421:SF10">
    <property type="entry name" value="NITRATE_NITRITE SENSOR PROTEIN NARQ"/>
    <property type="match status" value="1"/>
</dbReference>
<dbReference type="EC" id="2.7.13.3" evidence="2"/>
<evidence type="ECO:0000256" key="5">
    <source>
        <dbReference type="ARBA" id="ARBA00022741"/>
    </source>
</evidence>
<evidence type="ECO:0000259" key="12">
    <source>
        <dbReference type="PROSITE" id="PS50109"/>
    </source>
</evidence>
<proteinExistence type="predicted"/>
<dbReference type="PROSITE" id="PS50109">
    <property type="entry name" value="HIS_KIN"/>
    <property type="match status" value="1"/>
</dbReference>
<keyword evidence="10" id="KW-1133">Transmembrane helix</keyword>
<feature type="coiled-coil region" evidence="9">
    <location>
        <begin position="345"/>
        <end position="372"/>
    </location>
</feature>
<dbReference type="CDD" id="cd16917">
    <property type="entry name" value="HATPase_UhpB-NarQ-NarX-like"/>
    <property type="match status" value="1"/>
</dbReference>
<dbReference type="InterPro" id="IPR011990">
    <property type="entry name" value="TPR-like_helical_dom_sf"/>
</dbReference>
<dbReference type="Pfam" id="PF02518">
    <property type="entry name" value="HATPase_c"/>
    <property type="match status" value="1"/>
</dbReference>
<dbReference type="EMBL" id="CP149822">
    <property type="protein sequence ID" value="WZN41828.1"/>
    <property type="molecule type" value="Genomic_DNA"/>
</dbReference>
<feature type="signal peptide" evidence="11">
    <location>
        <begin position="1"/>
        <end position="25"/>
    </location>
</feature>
<protein>
    <recommendedName>
        <fullName evidence="2">histidine kinase</fullName>
        <ecNumber evidence="2">2.7.13.3</ecNumber>
    </recommendedName>
</protein>
<dbReference type="InterPro" id="IPR005467">
    <property type="entry name" value="His_kinase_dom"/>
</dbReference>
<dbReference type="PANTHER" id="PTHR24421">
    <property type="entry name" value="NITRATE/NITRITE SENSOR PROTEIN NARX-RELATED"/>
    <property type="match status" value="1"/>
</dbReference>
<dbReference type="InterPro" id="IPR011712">
    <property type="entry name" value="Sig_transdc_His_kin_sub3_dim/P"/>
</dbReference>
<evidence type="ECO:0000256" key="8">
    <source>
        <dbReference type="ARBA" id="ARBA00023012"/>
    </source>
</evidence>
<dbReference type="RefSeq" id="WP_341836672.1">
    <property type="nucleotide sequence ID" value="NZ_CP149822.1"/>
</dbReference>
<feature type="domain" description="Histidine kinase" evidence="12">
    <location>
        <begin position="432"/>
        <end position="619"/>
    </location>
</feature>
<feature type="transmembrane region" description="Helical" evidence="10">
    <location>
        <begin position="380"/>
        <end position="403"/>
    </location>
</feature>
<evidence type="ECO:0000256" key="6">
    <source>
        <dbReference type="ARBA" id="ARBA00022777"/>
    </source>
</evidence>
<dbReference type="SMART" id="SM00387">
    <property type="entry name" value="HATPase_c"/>
    <property type="match status" value="1"/>
</dbReference>
<accession>A0ABZ2YQT6</accession>
<keyword evidence="4" id="KW-0808">Transferase</keyword>
<keyword evidence="14" id="KW-1185">Reference proteome</keyword>
<feature type="chain" id="PRO_5045899551" description="histidine kinase" evidence="11">
    <location>
        <begin position="26"/>
        <end position="620"/>
    </location>
</feature>
<dbReference type="InterPro" id="IPR003594">
    <property type="entry name" value="HATPase_dom"/>
</dbReference>
<sequence>MPDIRQYLLPVLFHLLLLAAGNAAAQDTATVRQYIARASSLSASQPDSADAYFRKAGAMAQRIGFTDGLLDYTRRYTLFLYNNLRFEEALAVSALQLEKSLEIKNFAKASAAHNNMALQYQATGRLRQAADHLIKALGIAEQMGDSVNLQKYYTNLGSIMIDLGNYTKSYQYTRKGHETALLLKDSLAIGRSLVNLLAAETISKMYPEAIRHARLTRDYGLALNDTTLLLCAYINLGSIYNRIGHPDSAMAWNQLALRHLNPSLPPDYRMYVDHVFAETYVALKKPALADPYFQRSIQDAENIFPRSELRDLYKLGTELREMQGRHAEAIAYWKKYTRLNDSMVNLATQASINELEIQYATARKEQALTEQRLKLQQKDFWIWLSWGIVVLLVGAGAVAWALFRQRQKAAIDRKRTQLLLAQLSGEEKERARTAQDLHDGVGSILSAAKIHMHSVKGSDPEASARVVSLIEDAAREVRNISHSLDPEILLEEGLEYALRAFLAKISHPGLSINLYTVGDLPRLTSDQELLIYRIIQEAMNNVIRHAAATEAIVQLGYDAGILTLTVEDNGKGFDPATVPAKGIGLGNMVTRINLLKGHYEISSRPGEGTSIYAEFAGLTA</sequence>
<dbReference type="InterPro" id="IPR050482">
    <property type="entry name" value="Sensor_HK_TwoCompSys"/>
</dbReference>
<dbReference type="InterPro" id="IPR036890">
    <property type="entry name" value="HATPase_C_sf"/>
</dbReference>
<comment type="catalytic activity">
    <reaction evidence="1">
        <text>ATP + protein L-histidine = ADP + protein N-phospho-L-histidine.</text>
        <dbReference type="EC" id="2.7.13.3"/>
    </reaction>
</comment>
<reference evidence="14" key="1">
    <citation type="submission" date="2024-03" db="EMBL/GenBank/DDBJ databases">
        <title>Chitinophaga horti sp. nov., isolated from garden soil.</title>
        <authorList>
            <person name="Lee D.S."/>
            <person name="Han D.M."/>
            <person name="Baek J.H."/>
            <person name="Choi D.G."/>
            <person name="Jeon J.H."/>
            <person name="Jeon C.O."/>
        </authorList>
    </citation>
    <scope>NUCLEOTIDE SEQUENCE [LARGE SCALE GENOMIC DNA]</scope>
    <source>
        <strain evidence="14">GPA1</strain>
    </source>
</reference>